<dbReference type="PANTHER" id="PTHR43768:SF3">
    <property type="entry name" value="TREHALOSE 6-PHOSPHATE PHOSPHATASE"/>
    <property type="match status" value="1"/>
</dbReference>
<comment type="function">
    <text evidence="2 3">Removes the phosphate from trehalose 6-phosphate to produce free trehalose.</text>
</comment>
<protein>
    <recommendedName>
        <fullName evidence="3">Trehalose 6-phosphate phosphatase</fullName>
        <ecNumber evidence="3">3.1.3.12</ecNumber>
    </recommendedName>
</protein>
<keyword evidence="3" id="KW-0460">Magnesium</keyword>
<dbReference type="EC" id="3.1.3.12" evidence="3"/>
<name>A0ABV5V526_9MICO</name>
<dbReference type="InterPro" id="IPR044651">
    <property type="entry name" value="OTSB-like"/>
</dbReference>
<dbReference type="SUPFAM" id="SSF56784">
    <property type="entry name" value="HAD-like"/>
    <property type="match status" value="1"/>
</dbReference>
<keyword evidence="5" id="KW-1185">Reference proteome</keyword>
<dbReference type="PANTHER" id="PTHR43768">
    <property type="entry name" value="TREHALOSE 6-PHOSPHATE PHOSPHATASE"/>
    <property type="match status" value="1"/>
</dbReference>
<dbReference type="Proteomes" id="UP001589613">
    <property type="component" value="Unassembled WGS sequence"/>
</dbReference>
<dbReference type="RefSeq" id="WP_141338451.1">
    <property type="nucleotide sequence ID" value="NZ_JBHMAX010000023.1"/>
</dbReference>
<dbReference type="Pfam" id="PF02358">
    <property type="entry name" value="Trehalose_PPase"/>
    <property type="match status" value="1"/>
</dbReference>
<comment type="catalytic activity">
    <reaction evidence="3">
        <text>alpha,alpha-trehalose 6-phosphate + H2O = alpha,alpha-trehalose + phosphate</text>
        <dbReference type="Rhea" id="RHEA:23420"/>
        <dbReference type="ChEBI" id="CHEBI:15377"/>
        <dbReference type="ChEBI" id="CHEBI:16551"/>
        <dbReference type="ChEBI" id="CHEBI:43474"/>
        <dbReference type="ChEBI" id="CHEBI:58429"/>
        <dbReference type="EC" id="3.1.3.12"/>
    </reaction>
</comment>
<dbReference type="InterPro" id="IPR036412">
    <property type="entry name" value="HAD-like_sf"/>
</dbReference>
<evidence type="ECO:0000313" key="4">
    <source>
        <dbReference type="EMBL" id="MFB9732918.1"/>
    </source>
</evidence>
<dbReference type="InterPro" id="IPR023214">
    <property type="entry name" value="HAD_sf"/>
</dbReference>
<dbReference type="EMBL" id="JBHMAX010000023">
    <property type="protein sequence ID" value="MFB9732918.1"/>
    <property type="molecule type" value="Genomic_DNA"/>
</dbReference>
<evidence type="ECO:0000256" key="2">
    <source>
        <dbReference type="ARBA" id="ARBA00024179"/>
    </source>
</evidence>
<comment type="cofactor">
    <cofactor evidence="3">
        <name>Mg(2+)</name>
        <dbReference type="ChEBI" id="CHEBI:18420"/>
    </cofactor>
</comment>
<dbReference type="Gene3D" id="3.40.50.1000">
    <property type="entry name" value="HAD superfamily/HAD-like"/>
    <property type="match status" value="1"/>
</dbReference>
<organism evidence="4 5">
    <name type="scientific">Ornithinimicrobium kibberense</name>
    <dbReference type="NCBI Taxonomy" id="282060"/>
    <lineage>
        <taxon>Bacteria</taxon>
        <taxon>Bacillati</taxon>
        <taxon>Actinomycetota</taxon>
        <taxon>Actinomycetes</taxon>
        <taxon>Micrococcales</taxon>
        <taxon>Ornithinimicrobiaceae</taxon>
        <taxon>Ornithinimicrobium</taxon>
    </lineage>
</organism>
<proteinExistence type="inferred from homology"/>
<keyword evidence="3" id="KW-0479">Metal-binding</keyword>
<comment type="pathway">
    <text evidence="3">Glycan biosynthesis; trehalose biosynthesis.</text>
</comment>
<evidence type="ECO:0000313" key="5">
    <source>
        <dbReference type="Proteomes" id="UP001589613"/>
    </source>
</evidence>
<dbReference type="InterPro" id="IPR003337">
    <property type="entry name" value="Trehalose_PPase"/>
</dbReference>
<comment type="caution">
    <text evidence="4">The sequence shown here is derived from an EMBL/GenBank/DDBJ whole genome shotgun (WGS) entry which is preliminary data.</text>
</comment>
<comment type="similarity">
    <text evidence="3">Belongs to the trehalose phosphatase family.</text>
</comment>
<dbReference type="Gene3D" id="3.30.70.1020">
    <property type="entry name" value="Trehalose-6-phosphate phosphatase related protein, domain 2"/>
    <property type="match status" value="1"/>
</dbReference>
<evidence type="ECO:0000256" key="3">
    <source>
        <dbReference type="RuleBase" id="RU361117"/>
    </source>
</evidence>
<reference evidence="4 5" key="1">
    <citation type="submission" date="2024-09" db="EMBL/GenBank/DDBJ databases">
        <authorList>
            <person name="Sun Q."/>
            <person name="Mori K."/>
        </authorList>
    </citation>
    <scope>NUCLEOTIDE SEQUENCE [LARGE SCALE GENOMIC DNA]</scope>
    <source>
        <strain evidence="4 5">JCM 12763</strain>
    </source>
</reference>
<dbReference type="NCBIfam" id="TIGR00685">
    <property type="entry name" value="T6PP"/>
    <property type="match status" value="1"/>
</dbReference>
<evidence type="ECO:0000256" key="1">
    <source>
        <dbReference type="ARBA" id="ARBA00022801"/>
    </source>
</evidence>
<dbReference type="GO" id="GO:0004805">
    <property type="term" value="F:trehalose-phosphatase activity"/>
    <property type="evidence" value="ECO:0007669"/>
    <property type="project" value="UniProtKB-EC"/>
</dbReference>
<sequence>MSLPPPLAEAVGSFAALPRVLVATDFDGALAPLVLDPDDSRPVEGGMESLRAIADLPGTTVALVSGRALEPLRALSGATDPLLLVGSHGAEDSRHPDGLALDEEQRALLETLDGDLRAVVERHPGTRIEEKPAGRVLHTRGLDPQAGAAALESARALGERHPALVVTPGKEVVELAVAHVGKGTALVALADELGVDAVFYAGDDLTDEQGFAALADDPDRERAGRRLTVRVGDGETSAQFRVPDERALVEVFRAIEAARREQRPAE</sequence>
<keyword evidence="1 3" id="KW-0378">Hydrolase</keyword>
<gene>
    <name evidence="4" type="primary">otsB</name>
    <name evidence="4" type="ORF">ACFFN0_12785</name>
</gene>
<accession>A0ABV5V526</accession>